<dbReference type="GO" id="GO:0046488">
    <property type="term" value="P:phosphatidylinositol metabolic process"/>
    <property type="evidence" value="ECO:0007669"/>
    <property type="project" value="InterPro"/>
</dbReference>
<dbReference type="Pfam" id="PF07058">
    <property type="entry name" value="MAP70"/>
    <property type="match status" value="1"/>
</dbReference>
<dbReference type="EMBL" id="OX465077">
    <property type="protein sequence ID" value="CAI9267292.1"/>
    <property type="molecule type" value="Genomic_DNA"/>
</dbReference>
<dbReference type="InterPro" id="IPR027484">
    <property type="entry name" value="PInositol-4-P-5-kinase_N"/>
</dbReference>
<name>A0AA35VQD9_LACSI</name>
<comment type="subcellular location">
    <subcellularLocation>
        <location evidence="1">Cytoplasm</location>
        <location evidence="1">Cytoskeleton</location>
    </subcellularLocation>
</comment>
<dbReference type="PANTHER" id="PTHR31246:SF17">
    <property type="entry name" value="MICROTUBULE-ASSOCIATED PROTEIN 70-2"/>
    <property type="match status" value="1"/>
</dbReference>
<protein>
    <submittedName>
        <fullName evidence="7">Uncharacterized protein</fullName>
    </submittedName>
</protein>
<keyword evidence="3" id="KW-0963">Cytoplasm</keyword>
<dbReference type="GO" id="GO:0008017">
    <property type="term" value="F:microtubule binding"/>
    <property type="evidence" value="ECO:0007669"/>
    <property type="project" value="InterPro"/>
</dbReference>
<comment type="similarity">
    <text evidence="2">Belongs to the MAP70 family.</text>
</comment>
<dbReference type="GO" id="GO:0007010">
    <property type="term" value="P:cytoskeleton organization"/>
    <property type="evidence" value="ECO:0007669"/>
    <property type="project" value="InterPro"/>
</dbReference>
<evidence type="ECO:0000256" key="5">
    <source>
        <dbReference type="ARBA" id="ARBA00023054"/>
    </source>
</evidence>
<keyword evidence="8" id="KW-1185">Reference proteome</keyword>
<keyword evidence="4" id="KW-0493">Microtubule</keyword>
<evidence type="ECO:0000313" key="7">
    <source>
        <dbReference type="EMBL" id="CAI9267292.1"/>
    </source>
</evidence>
<evidence type="ECO:0000313" key="8">
    <source>
        <dbReference type="Proteomes" id="UP001177003"/>
    </source>
</evidence>
<evidence type="ECO:0000256" key="2">
    <source>
        <dbReference type="ARBA" id="ARBA00008825"/>
    </source>
</evidence>
<keyword evidence="6" id="KW-0206">Cytoskeleton</keyword>
<evidence type="ECO:0000256" key="6">
    <source>
        <dbReference type="ARBA" id="ARBA00023212"/>
    </source>
</evidence>
<dbReference type="GO" id="GO:0005874">
    <property type="term" value="C:microtubule"/>
    <property type="evidence" value="ECO:0007669"/>
    <property type="project" value="UniProtKB-KW"/>
</dbReference>
<dbReference type="PANTHER" id="PTHR31246">
    <property type="entry name" value="MICROTUBULE-ASSOCIATED PROTEIN 70-2"/>
    <property type="match status" value="1"/>
</dbReference>
<evidence type="ECO:0000256" key="1">
    <source>
        <dbReference type="ARBA" id="ARBA00004245"/>
    </source>
</evidence>
<accession>A0AA35VQD9</accession>
<dbReference type="InterPro" id="IPR009768">
    <property type="entry name" value="MAP70"/>
</dbReference>
<keyword evidence="5" id="KW-0175">Coiled coil</keyword>
<dbReference type="SUPFAM" id="SSF56104">
    <property type="entry name" value="SAICAR synthase-like"/>
    <property type="match status" value="1"/>
</dbReference>
<proteinExistence type="inferred from homology"/>
<sequence length="166" mass="18664">MFINTTKPKTAVPGFARLPIRSSAATLLPCFHAGHRPMVCSLSQVELKLARQQIAKLQDDNKALDRLTKSKEAALLDAERTVQVALGKASMVDDLQNKNQELMKQIEICQVLLKMLPSYYKHVHAHDNTLITKFYGLHQITLRVGKKVVRMATYIPFNFVTKMGAC</sequence>
<dbReference type="AlphaFoldDB" id="A0AA35VQD9"/>
<gene>
    <name evidence="7" type="ORF">LSALG_LOCUS7783</name>
</gene>
<dbReference type="GO" id="GO:0052742">
    <property type="term" value="F:phosphatidylinositol kinase activity"/>
    <property type="evidence" value="ECO:0007669"/>
    <property type="project" value="InterPro"/>
</dbReference>
<organism evidence="7 8">
    <name type="scientific">Lactuca saligna</name>
    <name type="common">Willowleaf lettuce</name>
    <dbReference type="NCBI Taxonomy" id="75948"/>
    <lineage>
        <taxon>Eukaryota</taxon>
        <taxon>Viridiplantae</taxon>
        <taxon>Streptophyta</taxon>
        <taxon>Embryophyta</taxon>
        <taxon>Tracheophyta</taxon>
        <taxon>Spermatophyta</taxon>
        <taxon>Magnoliopsida</taxon>
        <taxon>eudicotyledons</taxon>
        <taxon>Gunneridae</taxon>
        <taxon>Pentapetalae</taxon>
        <taxon>asterids</taxon>
        <taxon>campanulids</taxon>
        <taxon>Asterales</taxon>
        <taxon>Asteraceae</taxon>
        <taxon>Cichorioideae</taxon>
        <taxon>Cichorieae</taxon>
        <taxon>Lactucinae</taxon>
        <taxon>Lactuca</taxon>
    </lineage>
</organism>
<evidence type="ECO:0000256" key="4">
    <source>
        <dbReference type="ARBA" id="ARBA00022701"/>
    </source>
</evidence>
<dbReference type="Proteomes" id="UP001177003">
    <property type="component" value="Chromosome 1"/>
</dbReference>
<evidence type="ECO:0000256" key="3">
    <source>
        <dbReference type="ARBA" id="ARBA00022490"/>
    </source>
</evidence>
<reference evidence="7" key="1">
    <citation type="submission" date="2023-04" db="EMBL/GenBank/DDBJ databases">
        <authorList>
            <person name="Vijverberg K."/>
            <person name="Xiong W."/>
            <person name="Schranz E."/>
        </authorList>
    </citation>
    <scope>NUCLEOTIDE SEQUENCE</scope>
</reference>
<dbReference type="Gene3D" id="3.30.800.10">
    <property type="entry name" value="Phosphatidylinositol Phosphate Kinase II Beta"/>
    <property type="match status" value="1"/>
</dbReference>